<evidence type="ECO:0000313" key="3">
    <source>
        <dbReference type="Proteomes" id="UP000037460"/>
    </source>
</evidence>
<reference evidence="3" key="1">
    <citation type="journal article" date="2015" name="PLoS Genet.">
        <title>Genome Sequence and Transcriptome Analyses of Chrysochromulina tobin: Metabolic Tools for Enhanced Algal Fitness in the Prominent Order Prymnesiales (Haptophyceae).</title>
        <authorList>
            <person name="Hovde B.T."/>
            <person name="Deodato C.R."/>
            <person name="Hunsperger H.M."/>
            <person name="Ryken S.A."/>
            <person name="Yost W."/>
            <person name="Jha R.K."/>
            <person name="Patterson J."/>
            <person name="Monnat R.J. Jr."/>
            <person name="Barlow S.B."/>
            <person name="Starkenburg S.R."/>
            <person name="Cattolico R.A."/>
        </authorList>
    </citation>
    <scope>NUCLEOTIDE SEQUENCE</scope>
    <source>
        <strain evidence="3">CCMP291</strain>
    </source>
</reference>
<evidence type="ECO:0000313" key="2">
    <source>
        <dbReference type="EMBL" id="KOO26139.1"/>
    </source>
</evidence>
<dbReference type="Proteomes" id="UP000037460">
    <property type="component" value="Unassembled WGS sequence"/>
</dbReference>
<comment type="caution">
    <text evidence="2">The sequence shown here is derived from an EMBL/GenBank/DDBJ whole genome shotgun (WGS) entry which is preliminary data.</text>
</comment>
<protein>
    <submittedName>
        <fullName evidence="2">Uncharacterized protein</fullName>
    </submittedName>
</protein>
<organism evidence="2 3">
    <name type="scientific">Chrysochromulina tobinii</name>
    <dbReference type="NCBI Taxonomy" id="1460289"/>
    <lineage>
        <taxon>Eukaryota</taxon>
        <taxon>Haptista</taxon>
        <taxon>Haptophyta</taxon>
        <taxon>Prymnesiophyceae</taxon>
        <taxon>Prymnesiales</taxon>
        <taxon>Chrysochromulinaceae</taxon>
        <taxon>Chrysochromulina</taxon>
    </lineage>
</organism>
<dbReference type="AlphaFoldDB" id="A0A0M0JHT4"/>
<dbReference type="EMBL" id="JWZX01002887">
    <property type="protein sequence ID" value="KOO26139.1"/>
    <property type="molecule type" value="Genomic_DNA"/>
</dbReference>
<accession>A0A0M0JHT4</accession>
<evidence type="ECO:0000256" key="1">
    <source>
        <dbReference type="SAM" id="MobiDB-lite"/>
    </source>
</evidence>
<sequence>MKRKASEDEADLASSLECELIVAAADIAAFAPDLGHLNQLAREWRASWMARLDLVRRAAALSNEQLHEEGRSEAMHRYGHADAPHLWPDPPSLTLLIEQSVRTDQEASFTSEVDAFATRVAEAKAARLAQLQEAKAASPPETASVRVLGQGLGLLVKAVREATELDKPVRERLELSTKRIARYRASCSVRALAPSARLVAVPPTRAGYEQILDFYRLTDASTYSFGRVFDGPQFFTDVRRNVAIMHATRGPLPAADAARSTDGGDRSDVRAGSVRLGDGSDGSVGASIGAHYGACMGASIGDDGGDDAVLFSEYAAVDGLGECYMRDHDAEFKLASALCTRWLGVRAPGDVNATYHGRITLWSKKALCTSCAAVVHEQLVAALPNAELCVRVDDEG</sequence>
<gene>
    <name evidence="2" type="ORF">Ctob_001353</name>
</gene>
<keyword evidence="3" id="KW-1185">Reference proteome</keyword>
<feature type="region of interest" description="Disordered" evidence="1">
    <location>
        <begin position="253"/>
        <end position="272"/>
    </location>
</feature>
<dbReference type="OrthoDB" id="431058at2759"/>
<proteinExistence type="predicted"/>
<name>A0A0M0JHT4_9EUKA</name>